<sequence length="92" mass="10285">MILEINTQCGGPMIKRENPAVDNLMNCFAEMTLEQTMGNGSDMGEMNLDTENDSIRNRIRICKDISKIETEIDTALKDHQQLITSIKPSGVL</sequence>
<accession>A0A8X6THP7</accession>
<protein>
    <submittedName>
        <fullName evidence="1">Uncharacterized protein</fullName>
    </submittedName>
</protein>
<organism evidence="1 2">
    <name type="scientific">Nephila pilipes</name>
    <name type="common">Giant wood spider</name>
    <name type="synonym">Nephila maculata</name>
    <dbReference type="NCBI Taxonomy" id="299642"/>
    <lineage>
        <taxon>Eukaryota</taxon>
        <taxon>Metazoa</taxon>
        <taxon>Ecdysozoa</taxon>
        <taxon>Arthropoda</taxon>
        <taxon>Chelicerata</taxon>
        <taxon>Arachnida</taxon>
        <taxon>Araneae</taxon>
        <taxon>Araneomorphae</taxon>
        <taxon>Entelegynae</taxon>
        <taxon>Araneoidea</taxon>
        <taxon>Nephilidae</taxon>
        <taxon>Nephila</taxon>
    </lineage>
</organism>
<gene>
    <name evidence="1" type="ORF">NPIL_146621</name>
</gene>
<proteinExistence type="predicted"/>
<dbReference type="EMBL" id="BMAW01057625">
    <property type="protein sequence ID" value="GFT11965.1"/>
    <property type="molecule type" value="Genomic_DNA"/>
</dbReference>
<name>A0A8X6THP7_NEPPI</name>
<reference evidence="1" key="1">
    <citation type="submission" date="2020-08" db="EMBL/GenBank/DDBJ databases">
        <title>Multicomponent nature underlies the extraordinary mechanical properties of spider dragline silk.</title>
        <authorList>
            <person name="Kono N."/>
            <person name="Nakamura H."/>
            <person name="Mori M."/>
            <person name="Yoshida Y."/>
            <person name="Ohtoshi R."/>
            <person name="Malay A.D."/>
            <person name="Moran D.A.P."/>
            <person name="Tomita M."/>
            <person name="Numata K."/>
            <person name="Arakawa K."/>
        </authorList>
    </citation>
    <scope>NUCLEOTIDE SEQUENCE</scope>
</reference>
<keyword evidence="2" id="KW-1185">Reference proteome</keyword>
<evidence type="ECO:0000313" key="1">
    <source>
        <dbReference type="EMBL" id="GFT11965.1"/>
    </source>
</evidence>
<dbReference type="AlphaFoldDB" id="A0A8X6THP7"/>
<dbReference type="Proteomes" id="UP000887013">
    <property type="component" value="Unassembled WGS sequence"/>
</dbReference>
<comment type="caution">
    <text evidence="1">The sequence shown here is derived from an EMBL/GenBank/DDBJ whole genome shotgun (WGS) entry which is preliminary data.</text>
</comment>
<evidence type="ECO:0000313" key="2">
    <source>
        <dbReference type="Proteomes" id="UP000887013"/>
    </source>
</evidence>